<proteinExistence type="predicted"/>
<evidence type="ECO:0000313" key="3">
    <source>
        <dbReference type="Proteomes" id="UP000624404"/>
    </source>
</evidence>
<accession>A0A8H2ZNA1</accession>
<feature type="region of interest" description="Disordered" evidence="1">
    <location>
        <begin position="148"/>
        <end position="294"/>
    </location>
</feature>
<feature type="region of interest" description="Disordered" evidence="1">
    <location>
        <begin position="353"/>
        <end position="372"/>
    </location>
</feature>
<feature type="compositionally biased region" description="Polar residues" evidence="1">
    <location>
        <begin position="278"/>
        <end position="287"/>
    </location>
</feature>
<protein>
    <submittedName>
        <fullName evidence="2">B2871f7c-9d46-4b75-afbe-e7958ef4ee83</fullName>
    </submittedName>
</protein>
<name>A0A8H2ZNA1_9HELO</name>
<feature type="compositionally biased region" description="Low complexity" evidence="1">
    <location>
        <begin position="245"/>
        <end position="262"/>
    </location>
</feature>
<feature type="region of interest" description="Disordered" evidence="1">
    <location>
        <begin position="53"/>
        <end position="103"/>
    </location>
</feature>
<evidence type="ECO:0000313" key="2">
    <source>
        <dbReference type="EMBL" id="CAD6442691.1"/>
    </source>
</evidence>
<comment type="caution">
    <text evidence="2">The sequence shown here is derived from an EMBL/GenBank/DDBJ whole genome shotgun (WGS) entry which is preliminary data.</text>
</comment>
<keyword evidence="3" id="KW-1185">Reference proteome</keyword>
<reference evidence="2" key="1">
    <citation type="submission" date="2020-10" db="EMBL/GenBank/DDBJ databases">
        <authorList>
            <person name="Kusch S."/>
        </authorList>
    </citation>
    <scope>NUCLEOTIDE SEQUENCE</scope>
    <source>
        <strain evidence="2">SwB9</strain>
    </source>
</reference>
<organism evidence="2 3">
    <name type="scientific">Sclerotinia trifoliorum</name>
    <dbReference type="NCBI Taxonomy" id="28548"/>
    <lineage>
        <taxon>Eukaryota</taxon>
        <taxon>Fungi</taxon>
        <taxon>Dikarya</taxon>
        <taxon>Ascomycota</taxon>
        <taxon>Pezizomycotina</taxon>
        <taxon>Leotiomycetes</taxon>
        <taxon>Helotiales</taxon>
        <taxon>Sclerotiniaceae</taxon>
        <taxon>Sclerotinia</taxon>
    </lineage>
</organism>
<feature type="compositionally biased region" description="Basic and acidic residues" evidence="1">
    <location>
        <begin position="194"/>
        <end position="211"/>
    </location>
</feature>
<feature type="compositionally biased region" description="Low complexity" evidence="1">
    <location>
        <begin position="362"/>
        <end position="372"/>
    </location>
</feature>
<gene>
    <name evidence="2" type="ORF">SCLTRI_LOCUS2483</name>
</gene>
<dbReference type="Proteomes" id="UP000624404">
    <property type="component" value="Unassembled WGS sequence"/>
</dbReference>
<sequence length="372" mass="41717">MDRPSSEDQNSFLTQFIQHHCIIYTVHYKFYPVHHLVFQLLVFEYFHPLLPTTNETSTNINMQNPTSKKAAGSDIKNSRPRQPEKRARAPSNSSSSEPDLNDAALYNDHPLEAQFEARRKYEATLARTPRGYGYDSDTDDTKEFKKTAERVKNMKTPEKTPSSRKGRAKADAPRTKSSRTSTTSSHIQGTPADPTRKEKTPAGSSRSERTPAESNTNTDNVKAMSALKLSNPHNDHSETNRQVQSSGRSGPSGPSSSSTSRPLEPTGTSHPKSHETRVSATQRTHSGSKILPGRHYTLEKYPIDHEDVERRGKTHYVCLVSRRCRELRIDMLRDVEKHLREFHYEALGGLREVAGSSGGKSVGESSKSFGRR</sequence>
<evidence type="ECO:0000256" key="1">
    <source>
        <dbReference type="SAM" id="MobiDB-lite"/>
    </source>
</evidence>
<dbReference type="EMBL" id="CAJHIA010000009">
    <property type="protein sequence ID" value="CAD6442691.1"/>
    <property type="molecule type" value="Genomic_DNA"/>
</dbReference>
<feature type="compositionally biased region" description="Polar residues" evidence="1">
    <location>
        <begin position="53"/>
        <end position="67"/>
    </location>
</feature>
<dbReference type="OrthoDB" id="3559985at2759"/>
<dbReference type="AlphaFoldDB" id="A0A8H2ZNA1"/>
<feature type="compositionally biased region" description="Basic and acidic residues" evidence="1">
    <location>
        <begin position="148"/>
        <end position="158"/>
    </location>
</feature>